<dbReference type="Proteomes" id="UP001519307">
    <property type="component" value="Unassembled WGS sequence"/>
</dbReference>
<dbReference type="PROSITE" id="PS00584">
    <property type="entry name" value="PFKB_KINASES_2"/>
    <property type="match status" value="1"/>
</dbReference>
<gene>
    <name evidence="10" type="ORF">J2Z42_002444</name>
</gene>
<protein>
    <recommendedName>
        <fullName evidence="7">Tagatose-6-phosphate kinase</fullName>
        <ecNumber evidence="7">2.7.1.144</ecNumber>
    </recommendedName>
</protein>
<dbReference type="EC" id="2.7.1.144" evidence="7"/>
<feature type="domain" description="Carbohydrate kinase PfkB" evidence="9">
    <location>
        <begin position="7"/>
        <end position="280"/>
    </location>
</feature>
<evidence type="ECO:0000256" key="5">
    <source>
        <dbReference type="ARBA" id="ARBA00022840"/>
    </source>
</evidence>
<reference evidence="10 11" key="1">
    <citation type="submission" date="2021-03" db="EMBL/GenBank/DDBJ databases">
        <title>Genomic Encyclopedia of Type Strains, Phase IV (KMG-IV): sequencing the most valuable type-strain genomes for metagenomic binning, comparative biology and taxonomic classification.</title>
        <authorList>
            <person name="Goeker M."/>
        </authorList>
    </citation>
    <scope>NUCLEOTIDE SEQUENCE [LARGE SCALE GENOMIC DNA]</scope>
    <source>
        <strain evidence="10 11">DSM 28783</strain>
    </source>
</reference>
<dbReference type="InterPro" id="IPR017583">
    <property type="entry name" value="Tagatose/fructose_Pkinase"/>
</dbReference>
<keyword evidence="11" id="KW-1185">Reference proteome</keyword>
<comment type="catalytic activity">
    <reaction evidence="6 8">
        <text>beta-D-fructose 1-phosphate + ATP = beta-D-fructose 1,6-bisphosphate + ADP + H(+)</text>
        <dbReference type="Rhea" id="RHEA:14213"/>
        <dbReference type="ChEBI" id="CHEBI:15378"/>
        <dbReference type="ChEBI" id="CHEBI:30616"/>
        <dbReference type="ChEBI" id="CHEBI:32966"/>
        <dbReference type="ChEBI" id="CHEBI:138881"/>
        <dbReference type="ChEBI" id="CHEBI:456216"/>
        <dbReference type="EC" id="2.7.1.56"/>
    </reaction>
</comment>
<name>A0ABS4KUM5_9CLOT</name>
<proteinExistence type="inferred from homology"/>
<accession>A0ABS4KUM5</accession>
<evidence type="ECO:0000256" key="4">
    <source>
        <dbReference type="ARBA" id="ARBA00022777"/>
    </source>
</evidence>
<evidence type="ECO:0000256" key="3">
    <source>
        <dbReference type="ARBA" id="ARBA00022741"/>
    </source>
</evidence>
<dbReference type="RefSeq" id="WP_209702994.1">
    <property type="nucleotide sequence ID" value="NZ_JAGGLM010000020.1"/>
</dbReference>
<evidence type="ECO:0000256" key="8">
    <source>
        <dbReference type="RuleBase" id="RU369061"/>
    </source>
</evidence>
<dbReference type="SUPFAM" id="SSF53613">
    <property type="entry name" value="Ribokinase-like"/>
    <property type="match status" value="1"/>
</dbReference>
<keyword evidence="5 7" id="KW-0067">ATP-binding</keyword>
<dbReference type="PROSITE" id="PS00583">
    <property type="entry name" value="PFKB_KINASES_1"/>
    <property type="match status" value="1"/>
</dbReference>
<dbReference type="NCBIfam" id="TIGR03828">
    <property type="entry name" value="pfkB"/>
    <property type="match status" value="1"/>
</dbReference>
<dbReference type="CDD" id="cd01164">
    <property type="entry name" value="FruK_PfkB_like"/>
    <property type="match status" value="1"/>
</dbReference>
<dbReference type="InterPro" id="IPR011611">
    <property type="entry name" value="PfkB_dom"/>
</dbReference>
<dbReference type="InterPro" id="IPR029056">
    <property type="entry name" value="Ribokinase-like"/>
</dbReference>
<evidence type="ECO:0000259" key="9">
    <source>
        <dbReference type="Pfam" id="PF00294"/>
    </source>
</evidence>
<dbReference type="PIRSF" id="PIRSF000535">
    <property type="entry name" value="1PFK/6PFK/LacC"/>
    <property type="match status" value="1"/>
</dbReference>
<dbReference type="PANTHER" id="PTHR46566:SF1">
    <property type="entry name" value="1-PHOSPHOFRUCTOKINASE"/>
    <property type="match status" value="1"/>
</dbReference>
<comment type="similarity">
    <text evidence="7">Belongs to the carbohydrate kinase PfkB family. LacC subfamily.</text>
</comment>
<keyword evidence="7" id="KW-0423">Lactose metabolism</keyword>
<dbReference type="NCBIfam" id="TIGR03168">
    <property type="entry name" value="1-PFK"/>
    <property type="match status" value="1"/>
</dbReference>
<keyword evidence="4 8" id="KW-0418">Kinase</keyword>
<evidence type="ECO:0000256" key="1">
    <source>
        <dbReference type="ARBA" id="ARBA00005380"/>
    </source>
</evidence>
<dbReference type="PANTHER" id="PTHR46566">
    <property type="entry name" value="1-PHOSPHOFRUCTOKINASE-RELATED"/>
    <property type="match status" value="1"/>
</dbReference>
<dbReference type="GO" id="GO:0008662">
    <property type="term" value="F:1-phosphofructokinase activity"/>
    <property type="evidence" value="ECO:0007669"/>
    <property type="project" value="UniProtKB-EC"/>
</dbReference>
<dbReference type="EMBL" id="JAGGLM010000020">
    <property type="protein sequence ID" value="MBP2033737.1"/>
    <property type="molecule type" value="Genomic_DNA"/>
</dbReference>
<sequence>MIYTVTFNPSIDYVVQVHDLTLGIVNRVSNEAKYAGGKGINVSRVLKNLGVSSKALGFIGGFTGKFVKDSLNNDGIITDFIEVNEDTRINVKIKSNEETEINGAGPDIDEKNLNELLKKIESLKSDDFIVLAGNVQKSLPEDIYSIIQRKCPDSKVIVDTTGNVLTATLKYKPFLIKPNIHELGDIFNVEIKDMKKVVYYADKLRNMGAQNIIISMGGDGAMLVCSEGVYTASAPKGKVKNSVGAGDSVVAGFLAEYTKSFDIVESFRYGAASGSATAFSMDLCEKEYVDELLDQVKVTKL</sequence>
<comment type="catalytic activity">
    <reaction evidence="7">
        <text>D-tagatofuranose 6-phosphate + ATP = D-tagatofuranose 1,6-bisphosphate + ADP + H(+)</text>
        <dbReference type="Rhea" id="RHEA:12420"/>
        <dbReference type="ChEBI" id="CHEBI:15378"/>
        <dbReference type="ChEBI" id="CHEBI:30616"/>
        <dbReference type="ChEBI" id="CHEBI:58694"/>
        <dbReference type="ChEBI" id="CHEBI:58695"/>
        <dbReference type="ChEBI" id="CHEBI:456216"/>
        <dbReference type="EC" id="2.7.1.144"/>
    </reaction>
</comment>
<dbReference type="Pfam" id="PF00294">
    <property type="entry name" value="PfkB"/>
    <property type="match status" value="1"/>
</dbReference>
<evidence type="ECO:0000256" key="6">
    <source>
        <dbReference type="ARBA" id="ARBA00047745"/>
    </source>
</evidence>
<evidence type="ECO:0000256" key="7">
    <source>
        <dbReference type="PIRNR" id="PIRNR000535"/>
    </source>
</evidence>
<comment type="function">
    <text evidence="8">Catalyzes the ATP-dependent phosphorylation of fructose-l-phosphate to fructose-l,6-bisphosphate.</text>
</comment>
<keyword evidence="3 7" id="KW-0547">Nucleotide-binding</keyword>
<organism evidence="10 11">
    <name type="scientific">Clostridium algifaecis</name>
    <dbReference type="NCBI Taxonomy" id="1472040"/>
    <lineage>
        <taxon>Bacteria</taxon>
        <taxon>Bacillati</taxon>
        <taxon>Bacillota</taxon>
        <taxon>Clostridia</taxon>
        <taxon>Eubacteriales</taxon>
        <taxon>Clostridiaceae</taxon>
        <taxon>Clostridium</taxon>
    </lineage>
</organism>
<keyword evidence="2 7" id="KW-0808">Transferase</keyword>
<comment type="pathway">
    <text evidence="7">Carbohydrate metabolism; D-tagatose 6-phosphate degradation; D-glyceraldehyde 3-phosphate and glycerone phosphate from D-tagatose 6-phosphate: step 1/2.</text>
</comment>
<comment type="caution">
    <text evidence="10">The sequence shown here is derived from an EMBL/GenBank/DDBJ whole genome shotgun (WGS) entry which is preliminary data.</text>
</comment>
<comment type="similarity">
    <text evidence="1">Belongs to the carbohydrate kinase pfkB family.</text>
</comment>
<dbReference type="Gene3D" id="3.40.1190.20">
    <property type="match status" value="1"/>
</dbReference>
<evidence type="ECO:0000313" key="10">
    <source>
        <dbReference type="EMBL" id="MBP2033737.1"/>
    </source>
</evidence>
<evidence type="ECO:0000256" key="2">
    <source>
        <dbReference type="ARBA" id="ARBA00022679"/>
    </source>
</evidence>
<evidence type="ECO:0000313" key="11">
    <source>
        <dbReference type="Proteomes" id="UP001519307"/>
    </source>
</evidence>
<dbReference type="InterPro" id="IPR022463">
    <property type="entry name" value="1-PFruKinase"/>
</dbReference>
<dbReference type="InterPro" id="IPR002173">
    <property type="entry name" value="Carboh/pur_kinase_PfkB_CS"/>
</dbReference>